<reference evidence="4" key="1">
    <citation type="submission" date="2019-04" db="EMBL/GenBank/DDBJ databases">
        <title>Friends and foes A comparative genomics studyof 23 Aspergillus species from section Flavi.</title>
        <authorList>
            <consortium name="DOE Joint Genome Institute"/>
            <person name="Kjaerbolling I."/>
            <person name="Vesth T."/>
            <person name="Frisvad J.C."/>
            <person name="Nybo J.L."/>
            <person name="Theobald S."/>
            <person name="Kildgaard S."/>
            <person name="Isbrandt T."/>
            <person name="Kuo A."/>
            <person name="Sato A."/>
            <person name="Lyhne E.K."/>
            <person name="Kogle M.E."/>
            <person name="Wiebenga A."/>
            <person name="Kun R.S."/>
            <person name="Lubbers R.J."/>
            <person name="Makela M.R."/>
            <person name="Barry K."/>
            <person name="Chovatia M."/>
            <person name="Clum A."/>
            <person name="Daum C."/>
            <person name="Haridas S."/>
            <person name="He G."/>
            <person name="LaButti K."/>
            <person name="Lipzen A."/>
            <person name="Mondo S."/>
            <person name="Riley R."/>
            <person name="Salamov A."/>
            <person name="Simmons B.A."/>
            <person name="Magnuson J.K."/>
            <person name="Henrissat B."/>
            <person name="Mortensen U.H."/>
            <person name="Larsen T.O."/>
            <person name="Devries R.P."/>
            <person name="Grigoriev I.V."/>
            <person name="Machida M."/>
            <person name="Baker S.E."/>
            <person name="Andersen M.R."/>
        </authorList>
    </citation>
    <scope>NUCLEOTIDE SEQUENCE [LARGE SCALE GENOMIC DNA]</scope>
    <source>
        <strain evidence="4">CBS 553.77</strain>
    </source>
</reference>
<evidence type="ECO:0000256" key="1">
    <source>
        <dbReference type="SAM" id="MobiDB-lite"/>
    </source>
</evidence>
<name>A0A5N6YSC9_9EURO</name>
<dbReference type="OrthoDB" id="5288828at2759"/>
<dbReference type="Proteomes" id="UP000327118">
    <property type="component" value="Unassembled WGS sequence"/>
</dbReference>
<feature type="region of interest" description="Disordered" evidence="1">
    <location>
        <begin position="719"/>
        <end position="740"/>
    </location>
</feature>
<dbReference type="AlphaFoldDB" id="A0A5N6YSC9"/>
<feature type="domain" description="DUF2293" evidence="2">
    <location>
        <begin position="71"/>
        <end position="153"/>
    </location>
</feature>
<dbReference type="Pfam" id="PF10056">
    <property type="entry name" value="DUF2293"/>
    <property type="match status" value="1"/>
</dbReference>
<feature type="compositionally biased region" description="Polar residues" evidence="1">
    <location>
        <begin position="364"/>
        <end position="378"/>
    </location>
</feature>
<gene>
    <name evidence="3" type="ORF">BDV28DRAFT_93005</name>
</gene>
<feature type="region of interest" description="Disordered" evidence="1">
    <location>
        <begin position="363"/>
        <end position="436"/>
    </location>
</feature>
<feature type="compositionally biased region" description="Low complexity" evidence="1">
    <location>
        <begin position="722"/>
        <end position="733"/>
    </location>
</feature>
<sequence length="791" mass="89261">MHIHNLSQHVHRIGYHFPSAMVATVCMDFGLYLTPTGKAVPFKSIGYTESRKRTNSEVSQTTINTEARDVLKDLFPNIPDNDLNQIIKTAFQKGQRKVGTAVELPLARRAQLAVVAHIRHVYTDYDRLLKTTSFHEARSIVEEPTLAKLVEWRGDDENGRTILEDVFREVIVISDDEGSDTEGDVSQPVDRHYSMEIFSSHPRTDDLQMRPVNSAHQEHHLDISDVEGPSGFHFVPVVPRKAKIDRRGFSRYQAWDRAINRYRNGGNEIDPRNLFDDLPAHGRPIYAAQQPLQQNLGVDMEPVPLHAIPPRQSFTAPYGNRNTGPNRSTIGTVIEHRPYEVYPMTRSPRREAVPEMVPLDRVTESQGGKHSFEQNDSANAPVFVSGPKNVLENSGDQRESQKALGPFHSPTGVNPQERVLPSIESPLSPENEIPDSVPLDLLSRRISGEGSVRSVTPYRLQPKDIPHPIIEEGLQDQLPKRRRVAYYDTVNLDRCHSRMASNPNLAGVSTGERYISLGYPPRQSSVQNGNIRRSYLAPIDPVLRLRKFQVSNSSAARFNRESGIIHPENYETLGAQPPPRNRPLAINGWWKSPERSYPLPDARITVPTTYGSGRAAAVRSSDLEEQRAFYQDHHSDDSTKPLEVSGSRTCTWANTNDHILMPHENTQRRMHYADDFVRTIDSRAPIPMGHLSRHHLHTNFAREPLIQRTYVQLPHDPSNYTGPGSISPSLLPSRDPMDSRVKPTQRYATMDMKYPNTGLIKSASAVGDSERRFQNSLQPSRYGFGQNGPFM</sequence>
<evidence type="ECO:0000259" key="2">
    <source>
        <dbReference type="Pfam" id="PF10056"/>
    </source>
</evidence>
<dbReference type="EMBL" id="ML739514">
    <property type="protein sequence ID" value="KAE8348402.1"/>
    <property type="molecule type" value="Genomic_DNA"/>
</dbReference>
<protein>
    <recommendedName>
        <fullName evidence="2">DUF2293 domain-containing protein</fullName>
    </recommendedName>
</protein>
<proteinExistence type="predicted"/>
<dbReference type="InterPro" id="IPR018744">
    <property type="entry name" value="DUF2293"/>
</dbReference>
<keyword evidence="4" id="KW-1185">Reference proteome</keyword>
<dbReference type="PANTHER" id="PTHR38113:SF1">
    <property type="entry name" value="DUF2293 DOMAIN-CONTAINING PROTEIN"/>
    <property type="match status" value="1"/>
</dbReference>
<organism evidence="3 4">
    <name type="scientific">Aspergillus coremiiformis</name>
    <dbReference type="NCBI Taxonomy" id="138285"/>
    <lineage>
        <taxon>Eukaryota</taxon>
        <taxon>Fungi</taxon>
        <taxon>Dikarya</taxon>
        <taxon>Ascomycota</taxon>
        <taxon>Pezizomycotina</taxon>
        <taxon>Eurotiomycetes</taxon>
        <taxon>Eurotiomycetidae</taxon>
        <taxon>Eurotiales</taxon>
        <taxon>Aspergillaceae</taxon>
        <taxon>Aspergillus</taxon>
        <taxon>Aspergillus subgen. Circumdati</taxon>
    </lineage>
</organism>
<evidence type="ECO:0000313" key="4">
    <source>
        <dbReference type="Proteomes" id="UP000327118"/>
    </source>
</evidence>
<dbReference type="PANTHER" id="PTHR38113">
    <property type="match status" value="1"/>
</dbReference>
<accession>A0A5N6YSC9</accession>
<evidence type="ECO:0000313" key="3">
    <source>
        <dbReference type="EMBL" id="KAE8348402.1"/>
    </source>
</evidence>